<dbReference type="Gene3D" id="3.40.50.300">
    <property type="entry name" value="P-loop containing nucleotide triphosphate hydrolases"/>
    <property type="match status" value="1"/>
</dbReference>
<dbReference type="PRINTS" id="PR00364">
    <property type="entry name" value="DISEASERSIST"/>
</dbReference>
<proteinExistence type="predicted"/>
<feature type="compositionally biased region" description="Pro residues" evidence="1">
    <location>
        <begin position="1"/>
        <end position="10"/>
    </location>
</feature>
<dbReference type="AlphaFoldDB" id="A0A6J4UVK6"/>
<dbReference type="Pfam" id="PF00196">
    <property type="entry name" value="GerE"/>
    <property type="match status" value="1"/>
</dbReference>
<dbReference type="Pfam" id="PF00931">
    <property type="entry name" value="NB-ARC"/>
    <property type="match status" value="1"/>
</dbReference>
<dbReference type="PANTHER" id="PTHR47691:SF3">
    <property type="entry name" value="HTH-TYPE TRANSCRIPTIONAL REGULATOR RV0890C-RELATED"/>
    <property type="match status" value="1"/>
</dbReference>
<evidence type="ECO:0000259" key="2">
    <source>
        <dbReference type="PROSITE" id="PS50043"/>
    </source>
</evidence>
<dbReference type="GO" id="GO:0006355">
    <property type="term" value="P:regulation of DNA-templated transcription"/>
    <property type="evidence" value="ECO:0007669"/>
    <property type="project" value="InterPro"/>
</dbReference>
<dbReference type="InterPro" id="IPR036388">
    <property type="entry name" value="WH-like_DNA-bd_sf"/>
</dbReference>
<feature type="domain" description="HTH luxR-type" evidence="2">
    <location>
        <begin position="739"/>
        <end position="804"/>
    </location>
</feature>
<dbReference type="GO" id="GO:0003677">
    <property type="term" value="F:DNA binding"/>
    <property type="evidence" value="ECO:0007669"/>
    <property type="project" value="InterPro"/>
</dbReference>
<protein>
    <recommendedName>
        <fullName evidence="2">HTH luxR-type domain-containing protein</fullName>
    </recommendedName>
</protein>
<name>A0A6J4UVK6_9BACT</name>
<dbReference type="GO" id="GO:0043531">
    <property type="term" value="F:ADP binding"/>
    <property type="evidence" value="ECO:0007669"/>
    <property type="project" value="InterPro"/>
</dbReference>
<feature type="region of interest" description="Disordered" evidence="1">
    <location>
        <begin position="1"/>
        <end position="34"/>
    </location>
</feature>
<dbReference type="SUPFAM" id="SSF48452">
    <property type="entry name" value="TPR-like"/>
    <property type="match status" value="2"/>
</dbReference>
<dbReference type="CDD" id="cd06170">
    <property type="entry name" value="LuxR_C_like"/>
    <property type="match status" value="1"/>
</dbReference>
<dbReference type="InterPro" id="IPR011990">
    <property type="entry name" value="TPR-like_helical_dom_sf"/>
</dbReference>
<dbReference type="PROSITE" id="PS50043">
    <property type="entry name" value="HTH_LUXR_2"/>
    <property type="match status" value="1"/>
</dbReference>
<gene>
    <name evidence="3" type="ORF">AVDCRST_MAG43-1626</name>
</gene>
<dbReference type="Gene3D" id="1.10.10.10">
    <property type="entry name" value="Winged helix-like DNA-binding domain superfamily/Winged helix DNA-binding domain"/>
    <property type="match status" value="1"/>
</dbReference>
<dbReference type="SMART" id="SM00421">
    <property type="entry name" value="HTH_LUXR"/>
    <property type="match status" value="1"/>
</dbReference>
<sequence length="813" mass="87528">MAIPQIPGPRGPTRQNMSSTRSFMDGGSTPLPRPATPLIARDAEVTAVVSLLRDSAVRLLTLTGPGGVGKTRLALAAAAEVTTDFPHGVVFVDLSPVSNTTLVLSTTAASLGLRDIGAESLHHRLATAIADRRLLFVMDNFEQVVVAAPQLRQLLDACPEVTLLVTSRISLRVSGEREFPVAPLPLDEPAASKDAGDSGAVRLFIERARDIRPDFHLSAETLTAVTEIVRRVDGLPLAIELAAARTRALPPATLLRRLERRLPILSGGARDLPLRQQTMRDTIGWSYDLLDATEQALFRRLGVFVGGFTLEAAETVGADSTDTADEPQLNTSIDVLDGITALIEHSLIRLSAGADGKPRYQMLETVREYARDRLAAFGEDEIIQSRHAVFFLALAEATGWELDRRHLPDKIQQLEADHDNLRAALDWLAHRGEPEAFLRLARSLKMLWIFHGPHEEGRAWLEQALARAGEASPLLRSQALYVLGVLAVNQDDVGRAEACFTDSLALAQVHGDLDGVAHNWFGLGLVAMHRHQFIEATTHLEAALATARQLDDRVLASVRSGLALSFLGASAHAQGALAEATSRFEAALLDQRLVDHRWGIGLSLIGLGYAARDRGDLVRAMALFTEGLAPFTEIRDQRIIALALDGAAGVAIAWGQPERAARLLGAAMSMREADGLPVEPAFLATHDRDVAAVHAALGELRLAACLAEGAALPVAMVENDFTTVAVPPPGSVPRTPVLNHVDRFGLTPREVEVLSLLGEGMGDREIAETLSISERTAGNHVQHAMQKIGVDSRTAAAVFAVRHHINEHPLMGA</sequence>
<feature type="compositionally biased region" description="Polar residues" evidence="1">
    <location>
        <begin position="13"/>
        <end position="22"/>
    </location>
</feature>
<dbReference type="SUPFAM" id="SSF46894">
    <property type="entry name" value="C-terminal effector domain of the bipartite response regulators"/>
    <property type="match status" value="1"/>
</dbReference>
<dbReference type="PRINTS" id="PR00038">
    <property type="entry name" value="HTHLUXR"/>
</dbReference>
<evidence type="ECO:0000256" key="1">
    <source>
        <dbReference type="SAM" id="MobiDB-lite"/>
    </source>
</evidence>
<dbReference type="Pfam" id="PF25872">
    <property type="entry name" value="HTH_77"/>
    <property type="match status" value="1"/>
</dbReference>
<dbReference type="InterPro" id="IPR000792">
    <property type="entry name" value="Tscrpt_reg_LuxR_C"/>
</dbReference>
<dbReference type="Gene3D" id="1.25.40.10">
    <property type="entry name" value="Tetratricopeptide repeat domain"/>
    <property type="match status" value="1"/>
</dbReference>
<dbReference type="EMBL" id="CADCWI010000086">
    <property type="protein sequence ID" value="CAA9557904.1"/>
    <property type="molecule type" value="Genomic_DNA"/>
</dbReference>
<dbReference type="InterPro" id="IPR058852">
    <property type="entry name" value="HTH_77"/>
</dbReference>
<organism evidence="3">
    <name type="scientific">uncultured Thermomicrobiales bacterium</name>
    <dbReference type="NCBI Taxonomy" id="1645740"/>
    <lineage>
        <taxon>Bacteria</taxon>
        <taxon>Pseudomonadati</taxon>
        <taxon>Thermomicrobiota</taxon>
        <taxon>Thermomicrobia</taxon>
        <taxon>Thermomicrobiales</taxon>
        <taxon>environmental samples</taxon>
    </lineage>
</organism>
<dbReference type="InterPro" id="IPR016032">
    <property type="entry name" value="Sig_transdc_resp-reg_C-effctor"/>
</dbReference>
<evidence type="ECO:0000313" key="3">
    <source>
        <dbReference type="EMBL" id="CAA9557904.1"/>
    </source>
</evidence>
<dbReference type="InterPro" id="IPR002182">
    <property type="entry name" value="NB-ARC"/>
</dbReference>
<dbReference type="SUPFAM" id="SSF52540">
    <property type="entry name" value="P-loop containing nucleoside triphosphate hydrolases"/>
    <property type="match status" value="1"/>
</dbReference>
<reference evidence="3" key="1">
    <citation type="submission" date="2020-02" db="EMBL/GenBank/DDBJ databases">
        <authorList>
            <person name="Meier V. D."/>
        </authorList>
    </citation>
    <scope>NUCLEOTIDE SEQUENCE</scope>
    <source>
        <strain evidence="3">AVDCRST_MAG43</strain>
    </source>
</reference>
<dbReference type="PANTHER" id="PTHR47691">
    <property type="entry name" value="REGULATOR-RELATED"/>
    <property type="match status" value="1"/>
</dbReference>
<dbReference type="InterPro" id="IPR027417">
    <property type="entry name" value="P-loop_NTPase"/>
</dbReference>
<accession>A0A6J4UVK6</accession>